<feature type="transmembrane region" description="Helical" evidence="6">
    <location>
        <begin position="280"/>
        <end position="304"/>
    </location>
</feature>
<evidence type="ECO:0000313" key="7">
    <source>
        <dbReference type="EMBL" id="KAK3735863.1"/>
    </source>
</evidence>
<name>A0AAE1CTU8_9GAST</name>
<dbReference type="EMBL" id="JAWDGP010006763">
    <property type="protein sequence ID" value="KAK3735863.1"/>
    <property type="molecule type" value="Genomic_DNA"/>
</dbReference>
<protein>
    <recommendedName>
        <fullName evidence="9">Tetraspanin</fullName>
    </recommendedName>
</protein>
<dbReference type="SUPFAM" id="SSF48652">
    <property type="entry name" value="Tetraspanin"/>
    <property type="match status" value="1"/>
</dbReference>
<dbReference type="GO" id="GO:0005886">
    <property type="term" value="C:plasma membrane"/>
    <property type="evidence" value="ECO:0007669"/>
    <property type="project" value="TreeGrafter"/>
</dbReference>
<dbReference type="Pfam" id="PF00335">
    <property type="entry name" value="Tetraspanin"/>
    <property type="match status" value="1"/>
</dbReference>
<evidence type="ECO:0000256" key="6">
    <source>
        <dbReference type="SAM" id="Phobius"/>
    </source>
</evidence>
<gene>
    <name evidence="7" type="ORF">RRG08_041054</name>
</gene>
<feature type="region of interest" description="Disordered" evidence="5">
    <location>
        <begin position="166"/>
        <end position="190"/>
    </location>
</feature>
<organism evidence="7 8">
    <name type="scientific">Elysia crispata</name>
    <name type="common">lettuce slug</name>
    <dbReference type="NCBI Taxonomy" id="231223"/>
    <lineage>
        <taxon>Eukaryota</taxon>
        <taxon>Metazoa</taxon>
        <taxon>Spiralia</taxon>
        <taxon>Lophotrochozoa</taxon>
        <taxon>Mollusca</taxon>
        <taxon>Gastropoda</taxon>
        <taxon>Heterobranchia</taxon>
        <taxon>Euthyneura</taxon>
        <taxon>Panpulmonata</taxon>
        <taxon>Sacoglossa</taxon>
        <taxon>Placobranchoidea</taxon>
        <taxon>Plakobranchidae</taxon>
        <taxon>Elysia</taxon>
    </lineage>
</organism>
<evidence type="ECO:0008006" key="9">
    <source>
        <dbReference type="Google" id="ProtNLM"/>
    </source>
</evidence>
<feature type="region of interest" description="Disordered" evidence="5">
    <location>
        <begin position="1"/>
        <end position="42"/>
    </location>
</feature>
<evidence type="ECO:0000256" key="5">
    <source>
        <dbReference type="SAM" id="MobiDB-lite"/>
    </source>
</evidence>
<keyword evidence="8" id="KW-1185">Reference proteome</keyword>
<proteinExistence type="predicted"/>
<keyword evidence="2 6" id="KW-0812">Transmembrane</keyword>
<feature type="transmembrane region" description="Helical" evidence="6">
    <location>
        <begin position="250"/>
        <end position="273"/>
    </location>
</feature>
<keyword evidence="4 6" id="KW-0472">Membrane</keyword>
<comment type="caution">
    <text evidence="7">The sequence shown here is derived from an EMBL/GenBank/DDBJ whole genome shotgun (WGS) entry which is preliminary data.</text>
</comment>
<sequence>MPSPRRSRLRPKPRHPQSRTAGRPNIGQFTGVESNPNLADLDPDTRFPRDDRCLDHEQFDDIESVSSRNRAPFQGFPGRSQSSRARCRSRTSWLSAVGGYLPVTPEVMEELEQRLLVGECPTETAIMDQRGGPIPASVLTRELTNRFRVGSLECGDTDWENDVITGSLPRSSPLKRQRSNRSARSTTSSARRRQNEDGCVTCLRGMLHCYNVFILIVGCASLGVGIWLLVTDFGARKVTPIVGNQLYEVTTYLLMAGGGAVALLAFCGCCGTIREDKCVLSFYGTTLAIVLIVLGASCVLAIFFRTEVESNVQFRMKETLTKHYGVDISRDSKNRRITEAWDAMQRQLKCCGVHGNVTGPDSFLMYKSIRWSKYKTENSERIVPESCCAPGDVKICTGETEFSGPPIYFNAHTDDLRKKNPYLYTDGCYDSLIKYLKTYSTVVAGVSAIVPLFLIFGIVISFCLCARVTGYSTDDEVDLDNFDGPGRLPELDNQFPLADEYISGGPWSCIPLCPTLFSQETVFFHANFKSSKCSFYSDMTDSDVESKENFVRYNWLTYIGWFCVFMLLGCISLEFHTLALKYVTSV</sequence>
<accession>A0AAE1CTU8</accession>
<feature type="compositionally biased region" description="Basic residues" evidence="5">
    <location>
        <begin position="1"/>
        <end position="17"/>
    </location>
</feature>
<evidence type="ECO:0000256" key="1">
    <source>
        <dbReference type="ARBA" id="ARBA00004141"/>
    </source>
</evidence>
<dbReference type="PRINTS" id="PR00259">
    <property type="entry name" value="TMFOUR"/>
</dbReference>
<keyword evidence="3 6" id="KW-1133">Transmembrane helix</keyword>
<dbReference type="AlphaFoldDB" id="A0AAE1CTU8"/>
<evidence type="ECO:0000256" key="2">
    <source>
        <dbReference type="ARBA" id="ARBA00022692"/>
    </source>
</evidence>
<reference evidence="7" key="1">
    <citation type="journal article" date="2023" name="G3 (Bethesda)">
        <title>A reference genome for the long-term kleptoplast-retaining sea slug Elysia crispata morphotype clarki.</title>
        <authorList>
            <person name="Eastman K.E."/>
            <person name="Pendleton A.L."/>
            <person name="Shaikh M.A."/>
            <person name="Suttiyut T."/>
            <person name="Ogas R."/>
            <person name="Tomko P."/>
            <person name="Gavelis G."/>
            <person name="Widhalm J.R."/>
            <person name="Wisecaver J.H."/>
        </authorList>
    </citation>
    <scope>NUCLEOTIDE SEQUENCE</scope>
    <source>
        <strain evidence="7">ECLA1</strain>
    </source>
</reference>
<evidence type="ECO:0000256" key="3">
    <source>
        <dbReference type="ARBA" id="ARBA00022989"/>
    </source>
</evidence>
<comment type="subcellular location">
    <subcellularLocation>
        <location evidence="1">Membrane</location>
        <topology evidence="1">Multi-pass membrane protein</topology>
    </subcellularLocation>
</comment>
<dbReference type="PANTHER" id="PTHR19282">
    <property type="entry name" value="TETRASPANIN"/>
    <property type="match status" value="1"/>
</dbReference>
<feature type="compositionally biased region" description="Polar residues" evidence="5">
    <location>
        <begin position="27"/>
        <end position="37"/>
    </location>
</feature>
<dbReference type="Proteomes" id="UP001283361">
    <property type="component" value="Unassembled WGS sequence"/>
</dbReference>
<feature type="transmembrane region" description="Helical" evidence="6">
    <location>
        <begin position="442"/>
        <end position="464"/>
    </location>
</feature>
<feature type="region of interest" description="Disordered" evidence="5">
    <location>
        <begin position="57"/>
        <end position="84"/>
    </location>
</feature>
<feature type="transmembrane region" description="Helical" evidence="6">
    <location>
        <begin position="555"/>
        <end position="575"/>
    </location>
</feature>
<dbReference type="Gene3D" id="1.10.1450.10">
    <property type="entry name" value="Tetraspanin"/>
    <property type="match status" value="1"/>
</dbReference>
<dbReference type="PANTHER" id="PTHR19282:SF544">
    <property type="entry name" value="TETRASPANIN"/>
    <property type="match status" value="1"/>
</dbReference>
<feature type="transmembrane region" description="Helical" evidence="6">
    <location>
        <begin position="212"/>
        <end position="230"/>
    </location>
</feature>
<dbReference type="InterPro" id="IPR008952">
    <property type="entry name" value="Tetraspanin_EC2_sf"/>
</dbReference>
<evidence type="ECO:0000256" key="4">
    <source>
        <dbReference type="ARBA" id="ARBA00023136"/>
    </source>
</evidence>
<evidence type="ECO:0000313" key="8">
    <source>
        <dbReference type="Proteomes" id="UP001283361"/>
    </source>
</evidence>
<dbReference type="InterPro" id="IPR018499">
    <property type="entry name" value="Tetraspanin/Peripherin"/>
</dbReference>